<organism evidence="2">
    <name type="scientific">Mustela putorius furo</name>
    <name type="common">European domestic ferret</name>
    <name type="synonym">Mustela furo</name>
    <dbReference type="NCBI Taxonomy" id="9669"/>
    <lineage>
        <taxon>Eukaryota</taxon>
        <taxon>Metazoa</taxon>
        <taxon>Chordata</taxon>
        <taxon>Craniata</taxon>
        <taxon>Vertebrata</taxon>
        <taxon>Euteleostomi</taxon>
        <taxon>Mammalia</taxon>
        <taxon>Eutheria</taxon>
        <taxon>Laurasiatheria</taxon>
        <taxon>Carnivora</taxon>
        <taxon>Caniformia</taxon>
        <taxon>Musteloidea</taxon>
        <taxon>Mustelidae</taxon>
        <taxon>Mustelinae</taxon>
        <taxon>Mustela</taxon>
    </lineage>
</organism>
<proteinExistence type="predicted"/>
<dbReference type="Ensembl" id="ENSMPUT00000017155.1">
    <property type="protein sequence ID" value="ENSMPUP00000016904.1"/>
    <property type="gene ID" value="ENSMPUG00000017010.1"/>
</dbReference>
<reference evidence="2" key="1">
    <citation type="submission" date="2024-06" db="UniProtKB">
        <authorList>
            <consortium name="Ensembl"/>
        </authorList>
    </citation>
    <scope>IDENTIFICATION</scope>
</reference>
<accession>M3YZZ3</accession>
<dbReference type="HOGENOM" id="CLU_2120311_0_0_1"/>
<dbReference type="InParanoid" id="M3YZZ3"/>
<protein>
    <submittedName>
        <fullName evidence="2">Uncharacterized protein</fullName>
    </submittedName>
</protein>
<dbReference type="AlphaFoldDB" id="M3YZZ3"/>
<name>M3YZZ3_MUSPF</name>
<feature type="compositionally biased region" description="Polar residues" evidence="1">
    <location>
        <begin position="82"/>
        <end position="99"/>
    </location>
</feature>
<evidence type="ECO:0000313" key="2">
    <source>
        <dbReference type="Ensembl" id="ENSMPUP00000016904.1"/>
    </source>
</evidence>
<dbReference type="EMBL" id="AEYP01002654">
    <property type="status" value="NOT_ANNOTATED_CDS"/>
    <property type="molecule type" value="Genomic_DNA"/>
</dbReference>
<dbReference type="EMBL" id="AEYP01002655">
    <property type="status" value="NOT_ANNOTATED_CDS"/>
    <property type="molecule type" value="Genomic_DNA"/>
</dbReference>
<evidence type="ECO:0000256" key="1">
    <source>
        <dbReference type="SAM" id="MobiDB-lite"/>
    </source>
</evidence>
<sequence length="114" mass="12723">MTYNVHVFSREKIVLVLLVRGRHGKNLLHKRVSSLWIGCPSGTGATPEPHLSPCRVDAQTRFDNGRHAMRNPRPHEEATGRCSGQQFSPQPQLTPCSSSRHGVLCRLKPLGCHH</sequence>
<feature type="region of interest" description="Disordered" evidence="1">
    <location>
        <begin position="65"/>
        <end position="99"/>
    </location>
</feature>